<dbReference type="InterPro" id="IPR025946">
    <property type="entry name" value="CABIT_dom"/>
</dbReference>
<feature type="domain" description="CABIT" evidence="2">
    <location>
        <begin position="53"/>
        <end position="308"/>
    </location>
</feature>
<evidence type="ECO:0000313" key="3">
    <source>
        <dbReference type="Proteomes" id="UP001165740"/>
    </source>
</evidence>
<dbReference type="Proteomes" id="UP001165740">
    <property type="component" value="Chromosome 4"/>
</dbReference>
<dbReference type="GeneID" id="106050637"/>
<dbReference type="RefSeq" id="XP_055882245.1">
    <property type="nucleotide sequence ID" value="XM_056026270.1"/>
</dbReference>
<reference evidence="4 5" key="1">
    <citation type="submission" date="2025-04" db="UniProtKB">
        <authorList>
            <consortium name="RefSeq"/>
        </authorList>
    </citation>
    <scope>IDENTIFICATION</scope>
</reference>
<evidence type="ECO:0000313" key="4">
    <source>
        <dbReference type="RefSeq" id="XP_055882244.1"/>
    </source>
</evidence>
<name>A0A9W3A4Y6_BIOGL</name>
<proteinExistence type="predicted"/>
<accession>A0A9W3A4Y6</accession>
<gene>
    <name evidence="4 5 6 7" type="primary">LOC106050637</name>
</gene>
<dbReference type="RefSeq" id="XP_055882246.1">
    <property type="nucleotide sequence ID" value="XM_056026271.1"/>
</dbReference>
<dbReference type="Pfam" id="PF12736">
    <property type="entry name" value="CABIT"/>
    <property type="match status" value="1"/>
</dbReference>
<dbReference type="RefSeq" id="XP_055882244.1">
    <property type="nucleotide sequence ID" value="XM_056026269.1"/>
</dbReference>
<evidence type="ECO:0000313" key="5">
    <source>
        <dbReference type="RefSeq" id="XP_055882245.1"/>
    </source>
</evidence>
<sequence length="780" mass="87818">MNYTDTDIEEDGLRFHPEQLTLKQIVKKFPLPAVIQSDLGFLKEKRLDLSQPLFAYSTRSINKVSAKSVRWSSSKPADYDLVGDDLLIPEDYSGWFTVLKENTNKPSSPYRRVSEINQSSMTMFLVAGISPVQCYFMTKNKTAVTHAPHQLLPGDVIRKGSKQVLHEGSEALKALYEQHSECSGVSFSLFHDEKDRNILLSSEQSGVFYPIYQEGGKKTEERTLAIQLADLIKITTLPVIVKLLHGWVPMIQCDFTGTLYLFDMDLEDTVVASTFVREIVVSLEIPLESDIKFQVANTNVQLKSSPEWTSALRHCKANAPNFTKAMKVIRPQGSVDIDESSLGDRESPYNNLSEVKTDNSQQPSSITMVKEAWKNDLEHLRMLQSSLGGGDSSYNNLSEVKTDNSHQPSSITMVKEAWRNDPVQLRKPQSDLLSRSFRLPSVNSLSRRVGVYASDQSFNMDIMLRRKQRKNAIRIGKSGQLRPNTTPQTLPRTAGHTRNPLPCRISSPEEGDSSYEDNTNCDTVYNTIHVISKDDYSLDLSAIQISAKGGRPVDTQPDSYINLPIKESRVPPGLPSISTRGNYDGTNHEVARSPSRLRSSVFHLVQGSEGIITISPRTFREETQDEGYGESDTEDGNTPLFLFHGSIENQDHEYVTPSELASESDVDENTDYKFPFHPQESYRPPLPPRPKQLLTNAEYGCYNREMLIDELKKAIPISTTEELALKSLNMAEFTSLLWHPKEEIENLLVSLVPNIGALNLKNIAMYFLSKRSRVRILTEI</sequence>
<feature type="compositionally biased region" description="Polar residues" evidence="1">
    <location>
        <begin position="481"/>
        <end position="491"/>
    </location>
</feature>
<keyword evidence="3" id="KW-1185">Reference proteome</keyword>
<feature type="compositionally biased region" description="Polar residues" evidence="1">
    <location>
        <begin position="348"/>
        <end position="363"/>
    </location>
</feature>
<organism evidence="3 4">
    <name type="scientific">Biomphalaria glabrata</name>
    <name type="common">Bloodfluke planorb</name>
    <name type="synonym">Freshwater snail</name>
    <dbReference type="NCBI Taxonomy" id="6526"/>
    <lineage>
        <taxon>Eukaryota</taxon>
        <taxon>Metazoa</taxon>
        <taxon>Spiralia</taxon>
        <taxon>Lophotrochozoa</taxon>
        <taxon>Mollusca</taxon>
        <taxon>Gastropoda</taxon>
        <taxon>Heterobranchia</taxon>
        <taxon>Euthyneura</taxon>
        <taxon>Panpulmonata</taxon>
        <taxon>Hygrophila</taxon>
        <taxon>Lymnaeoidea</taxon>
        <taxon>Planorbidae</taxon>
        <taxon>Biomphalaria</taxon>
    </lineage>
</organism>
<feature type="region of interest" description="Disordered" evidence="1">
    <location>
        <begin position="571"/>
        <end position="594"/>
    </location>
</feature>
<feature type="compositionally biased region" description="Polar residues" evidence="1">
    <location>
        <begin position="576"/>
        <end position="585"/>
    </location>
</feature>
<dbReference type="OrthoDB" id="6076990at2759"/>
<evidence type="ECO:0000313" key="7">
    <source>
        <dbReference type="RefSeq" id="XP_055882247.1"/>
    </source>
</evidence>
<feature type="region of interest" description="Disordered" evidence="1">
    <location>
        <begin position="478"/>
        <end position="516"/>
    </location>
</feature>
<protein>
    <submittedName>
        <fullName evidence="4 5">Uncharacterized protein LOC106050637 isoform X1</fullName>
    </submittedName>
</protein>
<dbReference type="AlphaFoldDB" id="A0A9W3A4Y6"/>
<dbReference type="RefSeq" id="XP_055882247.1">
    <property type="nucleotide sequence ID" value="XM_056026272.1"/>
</dbReference>
<evidence type="ECO:0000256" key="1">
    <source>
        <dbReference type="SAM" id="MobiDB-lite"/>
    </source>
</evidence>
<evidence type="ECO:0000313" key="6">
    <source>
        <dbReference type="RefSeq" id="XP_055882246.1"/>
    </source>
</evidence>
<feature type="region of interest" description="Disordered" evidence="1">
    <location>
        <begin position="336"/>
        <end position="363"/>
    </location>
</feature>
<evidence type="ECO:0000259" key="2">
    <source>
        <dbReference type="Pfam" id="PF12736"/>
    </source>
</evidence>